<dbReference type="UniPathway" id="UPA00053">
    <property type="reaction ID" value="UER00089"/>
</dbReference>
<dbReference type="Gene3D" id="3.65.10.10">
    <property type="entry name" value="Enolpyruvate transferase domain"/>
    <property type="match status" value="2"/>
</dbReference>
<reference evidence="11 12" key="2">
    <citation type="journal article" date="2020" name="MBio">
        <title>Isolation and Molecular Analysis of a Novel Neorickettsia Species That Causes Potomac Horse Fever.</title>
        <authorList>
            <person name="Teymournejad O."/>
            <person name="Lin M."/>
            <person name="Bekebrede H."/>
            <person name="Kamr A."/>
            <person name="Toribio R.E."/>
            <person name="Arroyo L.G."/>
            <person name="Baird J.D."/>
            <person name="Rikihisa Y."/>
        </authorList>
    </citation>
    <scope>NUCLEOTIDE SEQUENCE [LARGE SCALE GENOMIC DNA]</scope>
    <source>
        <strain evidence="11 12">Fin17</strain>
    </source>
</reference>
<keyword evidence="4" id="KW-0028">Amino-acid biosynthesis</keyword>
<dbReference type="GO" id="GO:0003866">
    <property type="term" value="F:3-phosphoshikimate 1-carboxyvinyltransferase activity"/>
    <property type="evidence" value="ECO:0007669"/>
    <property type="project" value="UniProtKB-EC"/>
</dbReference>
<proteinExistence type="inferred from homology"/>
<evidence type="ECO:0000256" key="8">
    <source>
        <dbReference type="ARBA" id="ARBA00044633"/>
    </source>
</evidence>
<accession>A0A6P1G9L5</accession>
<reference evidence="11 12" key="1">
    <citation type="journal article" date="2020" name="MBio">
        <title>Erratum for Teymournejad et al., 'Isolation and Molecular Analysis of a Novel Neorickettsia Species That Causes Potomac Horse Fever'.</title>
        <authorList>
            <person name="Teymournejad O."/>
            <person name="Lin M."/>
            <person name="Bekebrede H."/>
            <person name="Kamr A."/>
            <person name="Toribio R.E."/>
            <person name="Arroyo L.G."/>
            <person name="Baird J.D."/>
            <person name="Rikihisa Y."/>
        </authorList>
    </citation>
    <scope>NUCLEOTIDE SEQUENCE [LARGE SCALE GENOMIC DNA]</scope>
    <source>
        <strain evidence="11 12">Fin17</strain>
    </source>
</reference>
<dbReference type="InterPro" id="IPR006264">
    <property type="entry name" value="EPSP_synthase"/>
</dbReference>
<evidence type="ECO:0000256" key="7">
    <source>
        <dbReference type="ARBA" id="ARBA00030046"/>
    </source>
</evidence>
<keyword evidence="9" id="KW-0812">Transmembrane</keyword>
<keyword evidence="9" id="KW-1133">Transmembrane helix</keyword>
<organism evidence="11 12">
    <name type="scientific">Neorickettsia findlayensis</name>
    <dbReference type="NCBI Taxonomy" id="2686014"/>
    <lineage>
        <taxon>Bacteria</taxon>
        <taxon>Pseudomonadati</taxon>
        <taxon>Pseudomonadota</taxon>
        <taxon>Alphaproteobacteria</taxon>
        <taxon>Rickettsiales</taxon>
        <taxon>Anaplasmataceae</taxon>
        <taxon>Neorickettsia</taxon>
    </lineage>
</organism>
<dbReference type="KEGG" id="nef:GP480_00680"/>
<dbReference type="PANTHER" id="PTHR21090">
    <property type="entry name" value="AROM/DEHYDROQUINATE SYNTHASE"/>
    <property type="match status" value="1"/>
</dbReference>
<evidence type="ECO:0000256" key="1">
    <source>
        <dbReference type="ARBA" id="ARBA00004811"/>
    </source>
</evidence>
<dbReference type="RefSeq" id="WP_160094942.1">
    <property type="nucleotide sequence ID" value="NZ_CP047224.1"/>
</dbReference>
<comment type="catalytic activity">
    <reaction evidence="8">
        <text>3-phosphoshikimate + phosphoenolpyruvate = 5-O-(1-carboxyvinyl)-3-phosphoshikimate + phosphate</text>
        <dbReference type="Rhea" id="RHEA:21256"/>
        <dbReference type="ChEBI" id="CHEBI:43474"/>
        <dbReference type="ChEBI" id="CHEBI:57701"/>
        <dbReference type="ChEBI" id="CHEBI:58702"/>
        <dbReference type="ChEBI" id="CHEBI:145989"/>
        <dbReference type="EC" id="2.5.1.19"/>
    </reaction>
    <physiologicalReaction direction="left-to-right" evidence="8">
        <dbReference type="Rhea" id="RHEA:21257"/>
    </physiologicalReaction>
</comment>
<keyword evidence="6" id="KW-0057">Aromatic amino acid biosynthesis</keyword>
<dbReference type="GO" id="GO:0009423">
    <property type="term" value="P:chorismate biosynthetic process"/>
    <property type="evidence" value="ECO:0007669"/>
    <property type="project" value="UniProtKB-UniPathway"/>
</dbReference>
<dbReference type="EMBL" id="CP047224">
    <property type="protein sequence ID" value="QHD64980.1"/>
    <property type="molecule type" value="Genomic_DNA"/>
</dbReference>
<comment type="pathway">
    <text evidence="1">Metabolic intermediate biosynthesis; chorismate biosynthesis; chorismate from D-erythrose 4-phosphate and phosphoenolpyruvate: step 6/7.</text>
</comment>
<dbReference type="SUPFAM" id="SSF55205">
    <property type="entry name" value="EPT/RTPC-like"/>
    <property type="match status" value="1"/>
</dbReference>
<evidence type="ECO:0000313" key="11">
    <source>
        <dbReference type="EMBL" id="QHD64980.1"/>
    </source>
</evidence>
<feature type="domain" description="Enolpyruvate transferase" evidence="10">
    <location>
        <begin position="9"/>
        <end position="412"/>
    </location>
</feature>
<evidence type="ECO:0000256" key="3">
    <source>
        <dbReference type="ARBA" id="ARBA00012450"/>
    </source>
</evidence>
<evidence type="ECO:0000256" key="4">
    <source>
        <dbReference type="ARBA" id="ARBA00022605"/>
    </source>
</evidence>
<evidence type="ECO:0000313" key="12">
    <source>
        <dbReference type="Proteomes" id="UP000464912"/>
    </source>
</evidence>
<dbReference type="Pfam" id="PF00275">
    <property type="entry name" value="EPSP_synthase"/>
    <property type="match status" value="1"/>
</dbReference>
<evidence type="ECO:0000256" key="2">
    <source>
        <dbReference type="ARBA" id="ARBA00009948"/>
    </source>
</evidence>
<dbReference type="Proteomes" id="UP000464912">
    <property type="component" value="Chromosome"/>
</dbReference>
<evidence type="ECO:0000256" key="6">
    <source>
        <dbReference type="ARBA" id="ARBA00023141"/>
    </source>
</evidence>
<dbReference type="PANTHER" id="PTHR21090:SF5">
    <property type="entry name" value="PENTAFUNCTIONAL AROM POLYPEPTIDE"/>
    <property type="match status" value="1"/>
</dbReference>
<evidence type="ECO:0000259" key="10">
    <source>
        <dbReference type="Pfam" id="PF00275"/>
    </source>
</evidence>
<dbReference type="InterPro" id="IPR001986">
    <property type="entry name" value="Enolpyruvate_Tfrase_dom"/>
</dbReference>
<dbReference type="InterPro" id="IPR013792">
    <property type="entry name" value="RNA3'P_cycl/enolpyr_Trfase_a/b"/>
</dbReference>
<sequence length="436" mass="47940">MDGKVCEIEKIPPMQGTYSVPPDVSMLQSSIFALAHAMGRSTVSPFFAYTCITHTINCLEQLGVRIKKVEDSSKIEVYGVGLRGLRAPANILNIGSSHMGLHLLLGAVATYPFQTIITDLQHQIGKLKIKCAQHFADIGIEIVPQTLPTVIKGYQYCIPHEHILQHSCSQSKTALLMAGLNMLGTTKIIEPFSGSRDHVTGILEYLGADIKVIKARENTTTVVHGGKEFASRNITIPGDPSMALFLVIAATLVAGSAIIIKNVYLDKERFEIYKFLKKMGANIEFKVNTTSLNVGIGEIHVKSASLNGVTINENDAHEENLRTLLFLICIAKGKSSIENANGLRITQDKRFMDFVAIMQKLGATIKLKNDRIDVEGTSLKGNNSVSASYDHQLGNLLTLAGFITRETITVSRYHPEWLQLYYNFGKPTDYTAKQDS</sequence>
<name>A0A6P1G9L5_9RICK</name>
<keyword evidence="9" id="KW-0472">Membrane</keyword>
<evidence type="ECO:0000256" key="5">
    <source>
        <dbReference type="ARBA" id="ARBA00022679"/>
    </source>
</evidence>
<keyword evidence="12" id="KW-1185">Reference proteome</keyword>
<evidence type="ECO:0000256" key="9">
    <source>
        <dbReference type="SAM" id="Phobius"/>
    </source>
</evidence>
<comment type="similarity">
    <text evidence="2">Belongs to the EPSP synthase family.</text>
</comment>
<feature type="transmembrane region" description="Helical" evidence="9">
    <location>
        <begin position="242"/>
        <end position="264"/>
    </location>
</feature>
<dbReference type="GO" id="GO:0009073">
    <property type="term" value="P:aromatic amino acid family biosynthetic process"/>
    <property type="evidence" value="ECO:0007669"/>
    <property type="project" value="UniProtKB-KW"/>
</dbReference>
<keyword evidence="5 11" id="KW-0808">Transferase</keyword>
<gene>
    <name evidence="11" type="ORF">GP480_00680</name>
</gene>
<dbReference type="AlphaFoldDB" id="A0A6P1G9L5"/>
<dbReference type="PIRSF" id="PIRSF000505">
    <property type="entry name" value="EPSPS"/>
    <property type="match status" value="1"/>
</dbReference>
<dbReference type="GO" id="GO:0008652">
    <property type="term" value="P:amino acid biosynthetic process"/>
    <property type="evidence" value="ECO:0007669"/>
    <property type="project" value="UniProtKB-KW"/>
</dbReference>
<dbReference type="EC" id="2.5.1.19" evidence="3"/>
<dbReference type="InterPro" id="IPR036968">
    <property type="entry name" value="Enolpyruvate_Tfrase_sf"/>
</dbReference>
<protein>
    <recommendedName>
        <fullName evidence="3">3-phosphoshikimate 1-carboxyvinyltransferase</fullName>
        <ecNumber evidence="3">2.5.1.19</ecNumber>
    </recommendedName>
    <alternativeName>
        <fullName evidence="7">5-enolpyruvylshikimate-3-phosphate synthase</fullName>
    </alternativeName>
</protein>